<keyword evidence="3" id="KW-0445">Lipid transport</keyword>
<feature type="domain" description="Vacuolar protein sorting-associated protein 13 VPS13 adaptor binding" evidence="7">
    <location>
        <begin position="1858"/>
        <end position="2429"/>
    </location>
</feature>
<dbReference type="EMBL" id="JAANQT010000239">
    <property type="protein sequence ID" value="KAG1312881.1"/>
    <property type="molecule type" value="Genomic_DNA"/>
</dbReference>
<gene>
    <name evidence="9" type="ORF">G6F64_002675</name>
</gene>
<comment type="caution">
    <text evidence="9">The sequence shown here is derived from an EMBL/GenBank/DDBJ whole genome shotgun (WGS) entry which is preliminary data.</text>
</comment>
<dbReference type="InterPro" id="IPR009543">
    <property type="entry name" value="VPS13_VAB"/>
</dbReference>
<dbReference type="GO" id="GO:0045324">
    <property type="term" value="P:late endosome to vacuole transport"/>
    <property type="evidence" value="ECO:0007669"/>
    <property type="project" value="TreeGrafter"/>
</dbReference>
<evidence type="ECO:0000313" key="10">
    <source>
        <dbReference type="Proteomes" id="UP000716291"/>
    </source>
</evidence>
<name>A0A9P6XFY2_RHIOR</name>
<proteinExistence type="inferred from homology"/>
<dbReference type="GO" id="GO:0007005">
    <property type="term" value="P:mitochondrion organization"/>
    <property type="evidence" value="ECO:0007669"/>
    <property type="project" value="TreeGrafter"/>
</dbReference>
<keyword evidence="10" id="KW-1185">Reference proteome</keyword>
<dbReference type="PANTHER" id="PTHR16166">
    <property type="entry name" value="VACUOLAR PROTEIN SORTING-ASSOCIATED PROTEIN VPS13"/>
    <property type="match status" value="1"/>
</dbReference>
<evidence type="ECO:0000256" key="1">
    <source>
        <dbReference type="ARBA" id="ARBA00006545"/>
    </source>
</evidence>
<evidence type="ECO:0000259" key="8">
    <source>
        <dbReference type="Pfam" id="PF25037"/>
    </source>
</evidence>
<feature type="region of interest" description="Disordered" evidence="5">
    <location>
        <begin position="827"/>
        <end position="848"/>
    </location>
</feature>
<dbReference type="GO" id="GO:0006869">
    <property type="term" value="P:lipid transport"/>
    <property type="evidence" value="ECO:0007669"/>
    <property type="project" value="UniProtKB-KW"/>
</dbReference>
<dbReference type="InterPro" id="IPR026854">
    <property type="entry name" value="VPS13_N"/>
</dbReference>
<dbReference type="Pfam" id="PF25037">
    <property type="entry name" value="VPS13_C"/>
    <property type="match status" value="1"/>
</dbReference>
<dbReference type="InterPro" id="IPR056748">
    <property type="entry name" value="VPS13-like_C"/>
</dbReference>
<protein>
    <recommendedName>
        <fullName evidence="11">Vacuolar protein sorting-associated protein</fullName>
    </recommendedName>
</protein>
<dbReference type="GO" id="GO:0045053">
    <property type="term" value="P:protein retention in Golgi apparatus"/>
    <property type="evidence" value="ECO:0007669"/>
    <property type="project" value="TreeGrafter"/>
</dbReference>
<feature type="domain" description="Chorein N-terminal" evidence="6">
    <location>
        <begin position="1"/>
        <end position="1526"/>
    </location>
</feature>
<keyword evidence="4" id="KW-0175">Coiled coil</keyword>
<feature type="domain" description="Intermembrane lipid transfer protein VPS13-like C-terminal" evidence="8">
    <location>
        <begin position="2943"/>
        <end position="3042"/>
    </location>
</feature>
<accession>A0A9P6XFY2</accession>
<evidence type="ECO:0000313" key="9">
    <source>
        <dbReference type="EMBL" id="KAG1312881.1"/>
    </source>
</evidence>
<evidence type="ECO:0000256" key="3">
    <source>
        <dbReference type="ARBA" id="ARBA00023055"/>
    </source>
</evidence>
<reference evidence="9" key="1">
    <citation type="journal article" date="2020" name="Microb. Genom.">
        <title>Genetic diversity of clinical and environmental Mucorales isolates obtained from an investigation of mucormycosis cases among solid organ transplant recipients.</title>
        <authorList>
            <person name="Nguyen M.H."/>
            <person name="Kaul D."/>
            <person name="Muto C."/>
            <person name="Cheng S.J."/>
            <person name="Richter R.A."/>
            <person name="Bruno V.M."/>
            <person name="Liu G."/>
            <person name="Beyhan S."/>
            <person name="Sundermann A.J."/>
            <person name="Mounaud S."/>
            <person name="Pasculle A.W."/>
            <person name="Nierman W.C."/>
            <person name="Driscoll E."/>
            <person name="Cumbie R."/>
            <person name="Clancy C.J."/>
            <person name="Dupont C.L."/>
        </authorList>
    </citation>
    <scope>NUCLEOTIDE SEQUENCE</scope>
    <source>
        <strain evidence="9">GL11</strain>
    </source>
</reference>
<evidence type="ECO:0008006" key="11">
    <source>
        <dbReference type="Google" id="ProtNLM"/>
    </source>
</evidence>
<dbReference type="Proteomes" id="UP000716291">
    <property type="component" value="Unassembled WGS sequence"/>
</dbReference>
<evidence type="ECO:0000256" key="2">
    <source>
        <dbReference type="ARBA" id="ARBA00022448"/>
    </source>
</evidence>
<dbReference type="Pfam" id="PF25036">
    <property type="entry name" value="VPS13_VAB"/>
    <property type="match status" value="1"/>
</dbReference>
<evidence type="ECO:0000256" key="4">
    <source>
        <dbReference type="SAM" id="Coils"/>
    </source>
</evidence>
<feature type="coiled-coil region" evidence="4">
    <location>
        <begin position="365"/>
        <end position="424"/>
    </location>
</feature>
<dbReference type="Pfam" id="PF12624">
    <property type="entry name" value="VPS13_N"/>
    <property type="match status" value="1"/>
</dbReference>
<evidence type="ECO:0000259" key="6">
    <source>
        <dbReference type="Pfam" id="PF12624"/>
    </source>
</evidence>
<dbReference type="InterPro" id="IPR026847">
    <property type="entry name" value="VPS13"/>
</dbReference>
<sequence length="3071" mass="345201">MLESLVVNILNRFLKDYVSNLNYDQLKIGIWKGEVNLSNLKLRKDALDKLDLPVSVSEGYLGQITLVIPWANLKSEPVKVIIDHIYLLAEPKNEATFSVEDEEERLYKLKQQRLETAELLDSSRKDQKEDTNDGGFLAQLTNKVINNLQFEIKNIHIRYEDKLSDPGHPFAIGLTLNELSGLSTDDDWQPKFISDPSSPVYKLVTLESLAVYWNTDAKSLAGMHHEEAAEVFTDLIPTSTKPIKEHQYLLKPVSGTGKVTLNKTCGAPKTDVTLLFDEIAFGLDDHQYRDCILMLDLFQANIKKQKYLKFHPSKEKSAKTHPRDFFQFAAHAILSEIHEKNYKWTWDHFRTRRDQRIQYVECYMANKLNEATEEQAKVLKDLERVLSFQDIRFYRSIANVKLRKQKVQIEIENQRKKVESAKNSWWGWATGASKSAASDNDESIHMTEEQKKELLEVIEYDEEKINASATSNLPKDAIQLSLKTKLNRGSFALKKNVKKVTEQELLLLVFDSVSAEFTQYVGSMKLGAALGDLQLFDGSSRNTIYRQIIGVKMESNRSSSLLDSKHNQERKALASACTKEPFFSVVFEKKPLKSSASNAVSLKMRPLEIIYSPMLIESVTEFFKPPSSKMEGVNAVIAAAENKFQQLKLHSRAGLEIAFENHTTFEVDIGIDAPIIYVPESLTNENSPVLMINAGHIKIDSELADANMVKDITSKEVQAYNAEDVKNLERLMYDKFNLQLTQTKIIIAANVQECLLQLTSDDASIDGIDPRFIDHMDMKLSLELCILPGNTEFTKVKVSGYLPLLSINMSDDKYRMLMRIIESATPPKSSDVSIEKPHSTALRSRPSEQDLVLPDTVSEVSASSDETAVSEVEQFKLAFVIDKVSIALNETCNVNKSSKKDQLLCEVVLERFEVSILTRSLDLSVDLSLKALHVTDKMEHGSEFGYLLTSDVFENGIASSNKKELLNVKYQKVSKDHPHFSDVYDECDQTANLVLSTFTVIVTRSSLLYLQDWATNAFIGPAKSESVKETVKDSPQEQIRQSETSKTKVTVRMDSANVMLNNDGTRLATLGLSSGNLSVMLEPKTLEVCGKFGNLTLSDDAAIAASPDISEKWIVSIVGDELADFSYKTYNPEESHFPGYNQAFKLRMGSIQFVVSNTLQPIMNFMTEFLEMKSVYDAAKTTAKETAEQYQQDGNRFHFDILIESPLVVLPAVDQDKVTAHLGEIRAKNEFFEMQDTKAPVVHIECGVYKINLQSTTVSKSVKQTLPIIKDLDIAFVIDNLEKRPDGLVDVPSSQIRGSISDVLMSLTEKQYRTLLQVSDNLQKTFNSSSNKKEGQIKQAGKLKSSSEITINSRDSNHGIQIQNIQKTKFVNLDLAIQLSTICLEILKDAESKDQVNHSLSKLAFKAVAVKMQTMSDESMKLEAKMQSIQFSDTRVESKSKFRDILPAKSLDGPQFQFNLCSYKEQQKPITDIQAAIDSPKIILSLDYLFLLKDFFTSPFVESTKSQNVIQAHDKNKEQLQVLAKQPEEKSSAVFRINASVTNFEIMCLASPEDESSEAIVLSFNQLKIDQQEALSLGLDGIELVLCRMNNRAESTLHFIEPFDISLLVNNPASYSTMTVNLHVKPIILRLSYQDVMLIATIANKGMALIGNKNEAPKSMSATTPDNSKSMVSPAPEQVSTKEASKESLIASFEGLQIILIEDLHNLPFIDFYMDPFQITASEWSRAIKANVDFSMAIKSFNFKNSHWEPLLEPWSFDIKVNQDIVDKSTHVVLGSKDFIHLNVTHTFIESALAISQTLSEIKSLSESAQVQVKPYLIVNSTGYDLHFWSMPEDDADAGHTSVHKLSNGQSMPWSFSDWKSSRESIHVSKDLLGVQLEDGEIGWDSVQHIAVDREGESAYLLKPENKGVLHRLVIDVRLENHVKKVTFRSGLVLENNSSKSMELAIVDDKRRILSEAIKILPQETYSVPIKMCFDHWILIRPSDQYEWSKQMLTWSDVLLPSFPKFIECSPFNNSSNGSHLFQTRVEFDKSALLSKNYPHMKIQFCAPIEIENLLPFDFDICLTEMGSNKQVSVHLQKGTKSHVHEFSSNSVLNVQLDLKSEKYKPSEVSTIKTTPQYNSLSEKLVIRDQQGMSTNLRMHVSRTVNSVGSLYIGVYAPYMIINKSGLPIHLRSQQTYLKGKTPTESIPAFDEGQQVVPTIFSYADISTRNRSQLSMDAVKWSEPVSFEAVGNSQDATLLSKSDPFAKHVGIKVEEGKGTVRLTKIVTITPRYVLKNNMTIGLDICEYGTEGLVDLKPGQKTPFYQTSQSQVRWICLRLQEPGSKWSSPFNVQDIGKMYVKIEREGRQDLVRVSVSIKDSTIFVTLNEDDEWPYHIINNSSVDIQFTQTDIKFEGNNLNSSQKKALSKPQSFMISSGEKIKYSWDIPVAKEKKLELCVGDRRRTINFEAVGSQVPFRYAKRREGNDTLSMDIIARGSALVLYITDFDLSKSLYRPKSSSKEEAFETVDVKHKINSILEVNLAGLRLSIIDRNSQELALATIKRFEFKHTDSNLYQSIRLGIEWIQVDNQLFGSTYPILCYPSARPKVSNEQTTHPTLHVALDKAKDNQHGVQYFKIFSFLLQEMTLEVDETFLYALMDFAQFENSSGAQKQRDTVFIMETAEPGVEKASALYYFEEFCIQPMRLNLSFVRDDKMDGNVQGGLRNTPVGYVFNVLTMTIGNVNDAPIKLNALMVDNLRASSDDLASRIALHYREQAMYQVHRVLGSIDILGNPVGLFNNLSSGFGELFYEPYQGFIMSDRPQDLGIGVAKGVGGFMKKSVFGVTDSLSRLTGSLGKGLSAATMDKKFQDKRRTNMVRNKPTHAINGVTQGVGYFGSSLASGITGLVTSPMEGASKDGAVGFVGGLGKGLVGAITKPVAGLFDMTSNITAGIRETASDETVIARERLPRFIGRDGILKPYSEREALGQLWLKEMEDGSFLNDAYIAHGVLENKQMAAILTYENIIVVRSDHLKMETCYPLDSIQSVEARSDGVHLQTKKNANRTFIFDHETNSGWFAGKIKEIIAQRREEDERK</sequence>
<dbReference type="GO" id="GO:0006623">
    <property type="term" value="P:protein targeting to vacuole"/>
    <property type="evidence" value="ECO:0007669"/>
    <property type="project" value="TreeGrafter"/>
</dbReference>
<evidence type="ECO:0000256" key="5">
    <source>
        <dbReference type="SAM" id="MobiDB-lite"/>
    </source>
</evidence>
<evidence type="ECO:0000259" key="7">
    <source>
        <dbReference type="Pfam" id="PF25036"/>
    </source>
</evidence>
<keyword evidence="2" id="KW-0813">Transport</keyword>
<comment type="similarity">
    <text evidence="1">Belongs to the VPS13 family.</text>
</comment>
<organism evidence="9 10">
    <name type="scientific">Rhizopus oryzae</name>
    <name type="common">Mucormycosis agent</name>
    <name type="synonym">Rhizopus arrhizus var. delemar</name>
    <dbReference type="NCBI Taxonomy" id="64495"/>
    <lineage>
        <taxon>Eukaryota</taxon>
        <taxon>Fungi</taxon>
        <taxon>Fungi incertae sedis</taxon>
        <taxon>Mucoromycota</taxon>
        <taxon>Mucoromycotina</taxon>
        <taxon>Mucoromycetes</taxon>
        <taxon>Mucorales</taxon>
        <taxon>Mucorineae</taxon>
        <taxon>Rhizopodaceae</taxon>
        <taxon>Rhizopus</taxon>
    </lineage>
</organism>
<dbReference type="PANTHER" id="PTHR16166:SF93">
    <property type="entry name" value="INTERMEMBRANE LIPID TRANSFER PROTEIN VPS13"/>
    <property type="match status" value="1"/>
</dbReference>